<dbReference type="eggNOG" id="COG3467">
    <property type="taxonomic scope" value="Bacteria"/>
</dbReference>
<gene>
    <name evidence="1" type="ORF">RUMHYD_01821</name>
</gene>
<reference evidence="1 2" key="2">
    <citation type="submission" date="2009-02" db="EMBL/GenBank/DDBJ databases">
        <title>Draft genome sequence of Blautia hydrogenotrophica DSM 10507 (Ruminococcus hydrogenotrophicus DSM 10507).</title>
        <authorList>
            <person name="Sudarsanam P."/>
            <person name="Ley R."/>
            <person name="Guruge J."/>
            <person name="Turnbaugh P.J."/>
            <person name="Mahowald M."/>
            <person name="Liep D."/>
            <person name="Gordon J."/>
        </authorList>
    </citation>
    <scope>NUCLEOTIDE SEQUENCE [LARGE SCALE GENOMIC DNA]</scope>
    <source>
        <strain evidence="2">DSM 10507 / JCM 14656 / S5a33</strain>
    </source>
</reference>
<dbReference type="EMBL" id="ACBZ01000095">
    <property type="protein sequence ID" value="EEG49241.1"/>
    <property type="molecule type" value="Genomic_DNA"/>
</dbReference>
<dbReference type="RefSeq" id="WP_005948669.1">
    <property type="nucleotide sequence ID" value="NZ_CP136423.1"/>
</dbReference>
<dbReference type="Pfam" id="PF12900">
    <property type="entry name" value="Pyridox_ox_2"/>
    <property type="match status" value="1"/>
</dbReference>
<organism evidence="1 2">
    <name type="scientific">Blautia hydrogenotrophica (strain DSM 10507 / JCM 14656 / S5a33)</name>
    <name type="common">Ruminococcus hydrogenotrophicus</name>
    <dbReference type="NCBI Taxonomy" id="476272"/>
    <lineage>
        <taxon>Bacteria</taxon>
        <taxon>Bacillati</taxon>
        <taxon>Bacillota</taxon>
        <taxon>Clostridia</taxon>
        <taxon>Lachnospirales</taxon>
        <taxon>Lachnospiraceae</taxon>
        <taxon>Blautia</taxon>
    </lineage>
</organism>
<evidence type="ECO:0000313" key="2">
    <source>
        <dbReference type="Proteomes" id="UP000003100"/>
    </source>
</evidence>
<accession>C0CLU8</accession>
<name>C0CLU8_BLAHS</name>
<dbReference type="Proteomes" id="UP000003100">
    <property type="component" value="Unassembled WGS sequence"/>
</dbReference>
<protein>
    <recommendedName>
        <fullName evidence="3">Pyridoxamine 5'-phosphate oxidase</fullName>
    </recommendedName>
</protein>
<reference evidence="1 2" key="1">
    <citation type="submission" date="2009-01" db="EMBL/GenBank/DDBJ databases">
        <authorList>
            <person name="Fulton L."/>
            <person name="Clifton S."/>
            <person name="Fulton B."/>
            <person name="Xu J."/>
            <person name="Minx P."/>
            <person name="Pepin K.H."/>
            <person name="Johnson M."/>
            <person name="Bhonagiri V."/>
            <person name="Nash W.E."/>
            <person name="Mardis E.R."/>
            <person name="Wilson R.K."/>
        </authorList>
    </citation>
    <scope>NUCLEOTIDE SEQUENCE [LARGE SCALE GENOMIC DNA]</scope>
    <source>
        <strain evidence="2">DSM 10507 / JCM 14656 / S5a33</strain>
    </source>
</reference>
<evidence type="ECO:0000313" key="1">
    <source>
        <dbReference type="EMBL" id="EEG49241.1"/>
    </source>
</evidence>
<dbReference type="AlphaFoldDB" id="C0CLU8"/>
<dbReference type="PANTHER" id="PTHR34071">
    <property type="entry name" value="5-NITROIMIDAZOLE ANTIBIOTICS RESISTANCE PROTEIN, NIMA-FAMILY-RELATED PROTEIN-RELATED"/>
    <property type="match status" value="1"/>
</dbReference>
<dbReference type="Gene3D" id="2.30.110.10">
    <property type="entry name" value="Electron Transport, Fmn-binding Protein, Chain A"/>
    <property type="match status" value="1"/>
</dbReference>
<comment type="caution">
    <text evidence="1">The sequence shown here is derived from an EMBL/GenBank/DDBJ whole genome shotgun (WGS) entry which is preliminary data.</text>
</comment>
<dbReference type="PATRIC" id="fig|476272.21.peg.2200"/>
<dbReference type="GeneID" id="86822161"/>
<dbReference type="InterPro" id="IPR024747">
    <property type="entry name" value="Pyridox_Oxase-rel"/>
</dbReference>
<dbReference type="SUPFAM" id="SSF50475">
    <property type="entry name" value="FMN-binding split barrel"/>
    <property type="match status" value="1"/>
</dbReference>
<keyword evidence="2" id="KW-1185">Reference proteome</keyword>
<proteinExistence type="predicted"/>
<dbReference type="InterPro" id="IPR012349">
    <property type="entry name" value="Split_barrel_FMN-bd"/>
</dbReference>
<dbReference type="HOGENOM" id="CLU_067890_1_0_9"/>
<evidence type="ECO:0008006" key="3">
    <source>
        <dbReference type="Google" id="ProtNLM"/>
    </source>
</evidence>
<dbReference type="PANTHER" id="PTHR34071:SF2">
    <property type="entry name" value="FLAVIN-NUCLEOTIDE-BINDING PROTEIN"/>
    <property type="match status" value="1"/>
</dbReference>
<sequence length="156" mass="17742">MRRKEREITDTHQLQQILEECKVCRVAMQDKDGLYLVPLNFGYQYQDGKLTLYLHSSKEGRKISALSQNSSVCFEMDCSHKLVEGDVACAYSYEYQSIVGNGTAHIVDNKEEKKQALSILMRHMTEKAFEFTDSMADLVAVIKIEADSFSGKGHHL</sequence>